<evidence type="ECO:0000256" key="1">
    <source>
        <dbReference type="ARBA" id="ARBA00010552"/>
    </source>
</evidence>
<dbReference type="AlphaFoldDB" id="A0A382PU03"/>
<dbReference type="InterPro" id="IPR006175">
    <property type="entry name" value="YjgF/YER057c/UK114"/>
</dbReference>
<reference evidence="2" key="1">
    <citation type="submission" date="2018-05" db="EMBL/GenBank/DDBJ databases">
        <authorList>
            <person name="Lanie J.A."/>
            <person name="Ng W.-L."/>
            <person name="Kazmierczak K.M."/>
            <person name="Andrzejewski T.M."/>
            <person name="Davidsen T.M."/>
            <person name="Wayne K.J."/>
            <person name="Tettelin H."/>
            <person name="Glass J.I."/>
            <person name="Rusch D."/>
            <person name="Podicherti R."/>
            <person name="Tsui H.-C.T."/>
            <person name="Winkler M.E."/>
        </authorList>
    </citation>
    <scope>NUCLEOTIDE SEQUENCE</scope>
</reference>
<protein>
    <submittedName>
        <fullName evidence="2">Uncharacterized protein</fullName>
    </submittedName>
</protein>
<dbReference type="InterPro" id="IPR035959">
    <property type="entry name" value="RutC-like_sf"/>
</dbReference>
<gene>
    <name evidence="2" type="ORF">METZ01_LOCUS328999</name>
</gene>
<accession>A0A382PU03</accession>
<name>A0A382PU03_9ZZZZ</name>
<proteinExistence type="inferred from homology"/>
<dbReference type="SUPFAM" id="SSF55298">
    <property type="entry name" value="YjgF-like"/>
    <property type="match status" value="1"/>
</dbReference>
<evidence type="ECO:0000313" key="2">
    <source>
        <dbReference type="EMBL" id="SVC76145.1"/>
    </source>
</evidence>
<dbReference type="Gene3D" id="3.30.1330.40">
    <property type="entry name" value="RutC-like"/>
    <property type="match status" value="1"/>
</dbReference>
<dbReference type="PANTHER" id="PTHR11803:SF58">
    <property type="entry name" value="PROTEIN HMF1-RELATED"/>
    <property type="match status" value="1"/>
</dbReference>
<dbReference type="GO" id="GO:0005829">
    <property type="term" value="C:cytosol"/>
    <property type="evidence" value="ECO:0007669"/>
    <property type="project" value="TreeGrafter"/>
</dbReference>
<comment type="similarity">
    <text evidence="1">Belongs to the RutC family.</text>
</comment>
<organism evidence="2">
    <name type="scientific">marine metagenome</name>
    <dbReference type="NCBI Taxonomy" id="408172"/>
    <lineage>
        <taxon>unclassified sequences</taxon>
        <taxon>metagenomes</taxon>
        <taxon>ecological metagenomes</taxon>
    </lineage>
</organism>
<dbReference type="Pfam" id="PF01042">
    <property type="entry name" value="Ribonuc_L-PSP"/>
    <property type="match status" value="1"/>
</dbReference>
<dbReference type="EMBL" id="UINC01109369">
    <property type="protein sequence ID" value="SVC76145.1"/>
    <property type="molecule type" value="Genomic_DNA"/>
</dbReference>
<dbReference type="PANTHER" id="PTHR11803">
    <property type="entry name" value="2-IMINOBUTANOATE/2-IMINOPROPANOATE DEAMINASE RIDA"/>
    <property type="match status" value="1"/>
</dbReference>
<dbReference type="CDD" id="cd00448">
    <property type="entry name" value="YjgF_YER057c_UK114_family"/>
    <property type="match status" value="1"/>
</dbReference>
<sequence>MKHKIPDVSRIFKVSAPYSYVVQQGNMLYVSGIAGMDYEKGELAGTDFESQARKSFENISNLLVECGSGMDKVVKTTVLLCDAKNFVKLNDLYTEFFPTNPPARSTPIVGLPLDTLHISIDCIAYIA</sequence>
<dbReference type="GO" id="GO:0019239">
    <property type="term" value="F:deaminase activity"/>
    <property type="evidence" value="ECO:0007669"/>
    <property type="project" value="TreeGrafter"/>
</dbReference>